<name>A0A6A6D745_ZASCE</name>
<keyword evidence="1" id="KW-1133">Transmembrane helix</keyword>
<proteinExistence type="predicted"/>
<dbReference type="RefSeq" id="XP_033675009.1">
    <property type="nucleotide sequence ID" value="XM_033811108.1"/>
</dbReference>
<keyword evidence="3" id="KW-1185">Reference proteome</keyword>
<sequence length="142" mass="14531">MVTSAVLSGSFVYQQVRKGDTASVSFHILKRCTGFAGCLFASSKIAKAAMADTTSSLSTNLFPAAVLSEVAILVATFVGDGVGSGMSASGYYAPFMIFASAAMTIAVDFLVPAHSLEAPHELRASDAGTECVSQAQPLDPAA</sequence>
<evidence type="ECO:0000313" key="3">
    <source>
        <dbReference type="Proteomes" id="UP000799537"/>
    </source>
</evidence>
<organism evidence="2 3">
    <name type="scientific">Zasmidium cellare ATCC 36951</name>
    <dbReference type="NCBI Taxonomy" id="1080233"/>
    <lineage>
        <taxon>Eukaryota</taxon>
        <taxon>Fungi</taxon>
        <taxon>Dikarya</taxon>
        <taxon>Ascomycota</taxon>
        <taxon>Pezizomycotina</taxon>
        <taxon>Dothideomycetes</taxon>
        <taxon>Dothideomycetidae</taxon>
        <taxon>Mycosphaerellales</taxon>
        <taxon>Mycosphaerellaceae</taxon>
        <taxon>Zasmidium</taxon>
    </lineage>
</organism>
<feature type="transmembrane region" description="Helical" evidence="1">
    <location>
        <begin position="91"/>
        <end position="111"/>
    </location>
</feature>
<dbReference type="AlphaFoldDB" id="A0A6A6D745"/>
<keyword evidence="1" id="KW-0472">Membrane</keyword>
<protein>
    <submittedName>
        <fullName evidence="2">Uncharacterized protein</fullName>
    </submittedName>
</protein>
<dbReference type="Proteomes" id="UP000799537">
    <property type="component" value="Unassembled WGS sequence"/>
</dbReference>
<dbReference type="GeneID" id="54564380"/>
<accession>A0A6A6D745</accession>
<reference evidence="2" key="1">
    <citation type="journal article" date="2020" name="Stud. Mycol.">
        <title>101 Dothideomycetes genomes: a test case for predicting lifestyles and emergence of pathogens.</title>
        <authorList>
            <person name="Haridas S."/>
            <person name="Albert R."/>
            <person name="Binder M."/>
            <person name="Bloem J."/>
            <person name="Labutti K."/>
            <person name="Salamov A."/>
            <person name="Andreopoulos B."/>
            <person name="Baker S."/>
            <person name="Barry K."/>
            <person name="Bills G."/>
            <person name="Bluhm B."/>
            <person name="Cannon C."/>
            <person name="Castanera R."/>
            <person name="Culley D."/>
            <person name="Daum C."/>
            <person name="Ezra D."/>
            <person name="Gonzalez J."/>
            <person name="Henrissat B."/>
            <person name="Kuo A."/>
            <person name="Liang C."/>
            <person name="Lipzen A."/>
            <person name="Lutzoni F."/>
            <person name="Magnuson J."/>
            <person name="Mondo S."/>
            <person name="Nolan M."/>
            <person name="Ohm R."/>
            <person name="Pangilinan J."/>
            <person name="Park H.-J."/>
            <person name="Ramirez L."/>
            <person name="Alfaro M."/>
            <person name="Sun H."/>
            <person name="Tritt A."/>
            <person name="Yoshinaga Y."/>
            <person name="Zwiers L.-H."/>
            <person name="Turgeon B."/>
            <person name="Goodwin S."/>
            <person name="Spatafora J."/>
            <person name="Crous P."/>
            <person name="Grigoriev I."/>
        </authorList>
    </citation>
    <scope>NUCLEOTIDE SEQUENCE</scope>
    <source>
        <strain evidence="2">ATCC 36951</strain>
    </source>
</reference>
<keyword evidence="1" id="KW-0812">Transmembrane</keyword>
<feature type="transmembrane region" description="Helical" evidence="1">
    <location>
        <begin position="60"/>
        <end position="79"/>
    </location>
</feature>
<gene>
    <name evidence="2" type="ORF">M409DRAFT_48994</name>
</gene>
<evidence type="ECO:0000313" key="2">
    <source>
        <dbReference type="EMBL" id="KAF2174120.1"/>
    </source>
</evidence>
<dbReference type="EMBL" id="ML993579">
    <property type="protein sequence ID" value="KAF2174120.1"/>
    <property type="molecule type" value="Genomic_DNA"/>
</dbReference>
<evidence type="ECO:0000256" key="1">
    <source>
        <dbReference type="SAM" id="Phobius"/>
    </source>
</evidence>